<dbReference type="GO" id="GO:0016020">
    <property type="term" value="C:membrane"/>
    <property type="evidence" value="ECO:0007669"/>
    <property type="project" value="UniProtKB-SubCell"/>
</dbReference>
<dbReference type="OrthoDB" id="3828761at2"/>
<comment type="subcellular location">
    <subcellularLocation>
        <location evidence="1">Membrane</location>
        <topology evidence="1">Multi-pass membrane protein</topology>
    </subcellularLocation>
</comment>
<organism evidence="7 8">
    <name type="scientific">Corallococcus coralloides (strain ATCC 25202 / DSM 2259 / NBRC 100086 / M2)</name>
    <name type="common">Myxococcus coralloides</name>
    <dbReference type="NCBI Taxonomy" id="1144275"/>
    <lineage>
        <taxon>Bacteria</taxon>
        <taxon>Pseudomonadati</taxon>
        <taxon>Myxococcota</taxon>
        <taxon>Myxococcia</taxon>
        <taxon>Myxococcales</taxon>
        <taxon>Cystobacterineae</taxon>
        <taxon>Myxococcaceae</taxon>
        <taxon>Corallococcus</taxon>
    </lineage>
</organism>
<keyword evidence="2 5" id="KW-0812">Transmembrane</keyword>
<keyword evidence="8" id="KW-1185">Reference proteome</keyword>
<dbReference type="STRING" id="1144275.COCOR_04223"/>
<proteinExistence type="predicted"/>
<dbReference type="InParanoid" id="H8MYZ7"/>
<feature type="domain" description="Methylamine utilisation protein MauE" evidence="6">
    <location>
        <begin position="2"/>
        <end position="120"/>
    </location>
</feature>
<protein>
    <recommendedName>
        <fullName evidence="6">Methylamine utilisation protein MauE domain-containing protein</fullName>
    </recommendedName>
</protein>
<dbReference type="EMBL" id="CP003389">
    <property type="protein sequence ID" value="AFE05708.1"/>
    <property type="molecule type" value="Genomic_DNA"/>
</dbReference>
<evidence type="ECO:0000256" key="5">
    <source>
        <dbReference type="SAM" id="Phobius"/>
    </source>
</evidence>
<evidence type="ECO:0000313" key="7">
    <source>
        <dbReference type="EMBL" id="AFE05708.1"/>
    </source>
</evidence>
<dbReference type="Pfam" id="PF07291">
    <property type="entry name" value="MauE"/>
    <property type="match status" value="1"/>
</dbReference>
<keyword evidence="3 5" id="KW-1133">Transmembrane helix</keyword>
<evidence type="ECO:0000256" key="2">
    <source>
        <dbReference type="ARBA" id="ARBA00022692"/>
    </source>
</evidence>
<dbReference type="GO" id="GO:0030416">
    <property type="term" value="P:methylamine metabolic process"/>
    <property type="evidence" value="ECO:0007669"/>
    <property type="project" value="InterPro"/>
</dbReference>
<feature type="transmembrane region" description="Helical" evidence="5">
    <location>
        <begin position="65"/>
        <end position="82"/>
    </location>
</feature>
<evidence type="ECO:0000259" key="6">
    <source>
        <dbReference type="Pfam" id="PF07291"/>
    </source>
</evidence>
<dbReference type="HOGENOM" id="CLU_101331_1_0_7"/>
<dbReference type="InterPro" id="IPR009908">
    <property type="entry name" value="Methylamine_util_MauE"/>
</dbReference>
<dbReference type="Proteomes" id="UP000007587">
    <property type="component" value="Chromosome"/>
</dbReference>
<evidence type="ECO:0000256" key="3">
    <source>
        <dbReference type="ARBA" id="ARBA00022989"/>
    </source>
</evidence>
<name>H8MYZ7_CORCM</name>
<dbReference type="UniPathway" id="UPA00895"/>
<dbReference type="KEGG" id="ccx:COCOR_04223"/>
<gene>
    <name evidence="7" type="ordered locus">COCOR_04223</name>
</gene>
<sequence length="174" mass="17579">MLALVFVLAAFGKARGRKPFEDFIQTLVNFGLPPSLAGAPLAATLILAEAASALLLLLNVAVGYALALALLGGFTLGIAWVLRRGAKVACRCFGASNTPVGAAHLVRNGLLLAVTVVGAVSHAAASGAPVPVAMGAIAGTAGVLGGVFVTRWDDLVFLIRGPEPVAASSRARRN</sequence>
<reference evidence="8" key="2">
    <citation type="submission" date="2012-03" db="EMBL/GenBank/DDBJ databases">
        <title>Genome sequence of the fruiting myxobacterium Corallococcus coralloides DSM 2259.</title>
        <authorList>
            <person name="Huntley S."/>
            <person name="Zhang Y."/>
            <person name="Treuner-Lange A."/>
            <person name="Sensen C.W."/>
            <person name="Sogaard-Andersen L."/>
        </authorList>
    </citation>
    <scope>NUCLEOTIDE SEQUENCE [LARGE SCALE GENOMIC DNA]</scope>
    <source>
        <strain evidence="8">ATCC 25202 / DSM 2259 / NBRC 100086 / M2</strain>
    </source>
</reference>
<reference evidence="7 8" key="1">
    <citation type="journal article" date="2012" name="J. Bacteriol.">
        <title>Complete Genome Sequence of the Fruiting Myxobacterium Corallococcus coralloides DSM 2259.</title>
        <authorList>
            <person name="Huntley S."/>
            <person name="Zhang Y."/>
            <person name="Treuner-Lange A."/>
            <person name="Kneip S."/>
            <person name="Sensen C.W."/>
            <person name="Sogaard-Andersen L."/>
        </authorList>
    </citation>
    <scope>NUCLEOTIDE SEQUENCE [LARGE SCALE GENOMIC DNA]</scope>
    <source>
        <strain evidence="8">ATCC 25202 / DSM 2259 / NBRC 100086 / M2</strain>
    </source>
</reference>
<dbReference type="eggNOG" id="ENOG5033K19">
    <property type="taxonomic scope" value="Bacteria"/>
</dbReference>
<keyword evidence="4 5" id="KW-0472">Membrane</keyword>
<evidence type="ECO:0000256" key="1">
    <source>
        <dbReference type="ARBA" id="ARBA00004141"/>
    </source>
</evidence>
<evidence type="ECO:0000256" key="4">
    <source>
        <dbReference type="ARBA" id="ARBA00023136"/>
    </source>
</evidence>
<evidence type="ECO:0000313" key="8">
    <source>
        <dbReference type="Proteomes" id="UP000007587"/>
    </source>
</evidence>
<dbReference type="AlphaFoldDB" id="H8MYZ7"/>
<accession>H8MYZ7</accession>